<dbReference type="GO" id="GO:0046872">
    <property type="term" value="F:metal ion binding"/>
    <property type="evidence" value="ECO:0007669"/>
    <property type="project" value="UniProtKB-KW"/>
</dbReference>
<evidence type="ECO:0000256" key="4">
    <source>
        <dbReference type="ARBA" id="ARBA00022801"/>
    </source>
</evidence>
<dbReference type="RefSeq" id="WP_249324079.1">
    <property type="nucleotide sequence ID" value="NZ_JACRTK010000003.1"/>
</dbReference>
<keyword evidence="6" id="KW-0464">Manganese</keyword>
<dbReference type="InterPro" id="IPR020084">
    <property type="entry name" value="NUDIX_hydrolase_CS"/>
</dbReference>
<dbReference type="InterPro" id="IPR015797">
    <property type="entry name" value="NUDIX_hydrolase-like_dom_sf"/>
</dbReference>
<protein>
    <submittedName>
        <fullName evidence="8">CoA pyrophosphatase</fullName>
    </submittedName>
</protein>
<comment type="caution">
    <text evidence="8">The sequence shown here is derived from an EMBL/GenBank/DDBJ whole genome shotgun (WGS) entry which is preliminary data.</text>
</comment>
<dbReference type="SUPFAM" id="SSF55811">
    <property type="entry name" value="Nudix"/>
    <property type="match status" value="1"/>
</dbReference>
<dbReference type="InterPro" id="IPR000086">
    <property type="entry name" value="NUDIX_hydrolase_dom"/>
</dbReference>
<evidence type="ECO:0000256" key="3">
    <source>
        <dbReference type="ARBA" id="ARBA00022723"/>
    </source>
</evidence>
<keyword evidence="9" id="KW-1185">Reference proteome</keyword>
<gene>
    <name evidence="8" type="ORF">H8689_08845</name>
</gene>
<dbReference type="Pfam" id="PF00293">
    <property type="entry name" value="NUDIX"/>
    <property type="match status" value="1"/>
</dbReference>
<evidence type="ECO:0000313" key="9">
    <source>
        <dbReference type="Proteomes" id="UP000601522"/>
    </source>
</evidence>
<dbReference type="PROSITE" id="PS51462">
    <property type="entry name" value="NUDIX"/>
    <property type="match status" value="1"/>
</dbReference>
<dbReference type="PROSITE" id="PS00893">
    <property type="entry name" value="NUDIX_BOX"/>
    <property type="match status" value="1"/>
</dbReference>
<dbReference type="InterPro" id="IPR045121">
    <property type="entry name" value="CoAse"/>
</dbReference>
<evidence type="ECO:0000313" key="8">
    <source>
        <dbReference type="EMBL" id="MBC8591217.1"/>
    </source>
</evidence>
<name>A0A926F3C6_9FIRM</name>
<organism evidence="8 9">
    <name type="scientific">Wansuia hejianensis</name>
    <dbReference type="NCBI Taxonomy" id="2763667"/>
    <lineage>
        <taxon>Bacteria</taxon>
        <taxon>Bacillati</taxon>
        <taxon>Bacillota</taxon>
        <taxon>Clostridia</taxon>
        <taxon>Lachnospirales</taxon>
        <taxon>Lachnospiraceae</taxon>
        <taxon>Wansuia</taxon>
    </lineage>
</organism>
<dbReference type="Gene3D" id="3.90.79.10">
    <property type="entry name" value="Nucleoside Triphosphate Pyrophosphohydrolase"/>
    <property type="match status" value="1"/>
</dbReference>
<feature type="domain" description="Nudix hydrolase" evidence="7">
    <location>
        <begin position="21"/>
        <end position="154"/>
    </location>
</feature>
<reference evidence="8 9" key="1">
    <citation type="submission" date="2020-08" db="EMBL/GenBank/DDBJ databases">
        <title>Genome public.</title>
        <authorList>
            <person name="Liu C."/>
            <person name="Sun Q."/>
        </authorList>
    </citation>
    <scope>NUCLEOTIDE SEQUENCE [LARGE SCALE GENOMIC DNA]</scope>
    <source>
        <strain evidence="8 9">NSJ-26</strain>
    </source>
</reference>
<dbReference type="GO" id="GO:0010945">
    <property type="term" value="F:coenzyme A diphosphatase activity"/>
    <property type="evidence" value="ECO:0007669"/>
    <property type="project" value="InterPro"/>
</dbReference>
<evidence type="ECO:0000256" key="1">
    <source>
        <dbReference type="ARBA" id="ARBA00001936"/>
    </source>
</evidence>
<evidence type="ECO:0000256" key="6">
    <source>
        <dbReference type="ARBA" id="ARBA00023211"/>
    </source>
</evidence>
<evidence type="ECO:0000256" key="2">
    <source>
        <dbReference type="ARBA" id="ARBA00001946"/>
    </source>
</evidence>
<dbReference type="EMBL" id="JACRTK010000003">
    <property type="protein sequence ID" value="MBC8591217.1"/>
    <property type="molecule type" value="Genomic_DNA"/>
</dbReference>
<comment type="cofactor">
    <cofactor evidence="1">
        <name>Mn(2+)</name>
        <dbReference type="ChEBI" id="CHEBI:29035"/>
    </cofactor>
</comment>
<dbReference type="PANTHER" id="PTHR12992:SF11">
    <property type="entry name" value="MITOCHONDRIAL COENZYME A DIPHOSPHATASE NUDT8"/>
    <property type="match status" value="1"/>
</dbReference>
<dbReference type="CDD" id="cd03426">
    <property type="entry name" value="NUDIX_CoAse_Nudt7"/>
    <property type="match status" value="1"/>
</dbReference>
<comment type="cofactor">
    <cofactor evidence="2">
        <name>Mg(2+)</name>
        <dbReference type="ChEBI" id="CHEBI:18420"/>
    </cofactor>
</comment>
<dbReference type="PANTHER" id="PTHR12992">
    <property type="entry name" value="NUDIX HYDROLASE"/>
    <property type="match status" value="1"/>
</dbReference>
<keyword evidence="3" id="KW-0479">Metal-binding</keyword>
<evidence type="ECO:0000256" key="5">
    <source>
        <dbReference type="ARBA" id="ARBA00022842"/>
    </source>
</evidence>
<evidence type="ECO:0000259" key="7">
    <source>
        <dbReference type="PROSITE" id="PS51462"/>
    </source>
</evidence>
<dbReference type="AlphaFoldDB" id="A0A926F3C6"/>
<keyword evidence="5" id="KW-0460">Magnesium</keyword>
<sequence>MDIDIISKKLKDRVPQSIEPMAKFAVLLPLIKIGDQWELIFEFRAKTLKSQPGEVSFPGGKVEEGESFKETAIRETMEELHIKEENIHILGELDYLISYANLEIHCFLGTISGVNVDKISPNPSEVDHIFTVPLDYFLEVEPKAYYLSLETMYNEEFPYNLIPNGKDYNFRKPKRKIYFYECKDHIIWGYTATMIRHLVEILKDQ</sequence>
<proteinExistence type="predicted"/>
<dbReference type="Proteomes" id="UP000601522">
    <property type="component" value="Unassembled WGS sequence"/>
</dbReference>
<accession>A0A926F3C6</accession>
<keyword evidence="4" id="KW-0378">Hydrolase</keyword>